<dbReference type="InterPro" id="IPR036097">
    <property type="entry name" value="HisK_dim/P_sf"/>
</dbReference>
<dbReference type="SUPFAM" id="SSF55781">
    <property type="entry name" value="GAF domain-like"/>
    <property type="match status" value="1"/>
</dbReference>
<dbReference type="SUPFAM" id="SSF47384">
    <property type="entry name" value="Homodimeric domain of signal transducing histidine kinase"/>
    <property type="match status" value="1"/>
</dbReference>
<dbReference type="InterPro" id="IPR011006">
    <property type="entry name" value="CheY-like_superfamily"/>
</dbReference>
<feature type="domain" description="Histidine kinase" evidence="11">
    <location>
        <begin position="507"/>
        <end position="733"/>
    </location>
</feature>
<dbReference type="CDD" id="cd00130">
    <property type="entry name" value="PAS"/>
    <property type="match status" value="2"/>
</dbReference>
<feature type="region of interest" description="Disordered" evidence="10">
    <location>
        <begin position="13"/>
        <end position="43"/>
    </location>
</feature>
<dbReference type="Gene3D" id="1.10.287.130">
    <property type="match status" value="1"/>
</dbReference>
<dbReference type="SMART" id="SM00388">
    <property type="entry name" value="HisKA"/>
    <property type="match status" value="1"/>
</dbReference>
<dbReference type="SUPFAM" id="SSF55785">
    <property type="entry name" value="PYP-like sensor domain (PAS domain)"/>
    <property type="match status" value="2"/>
</dbReference>
<dbReference type="SMART" id="SM00086">
    <property type="entry name" value="PAC"/>
    <property type="match status" value="2"/>
</dbReference>
<feature type="domain" description="Response regulatory" evidence="12">
    <location>
        <begin position="754"/>
        <end position="863"/>
    </location>
</feature>
<evidence type="ECO:0000259" key="12">
    <source>
        <dbReference type="PROSITE" id="PS50110"/>
    </source>
</evidence>
<reference evidence="15 16" key="1">
    <citation type="journal article" date="2016" name="J. Microbiol.">
        <title>Dankookia rubra gen. nov., sp. nov., an alphaproteobacterium isolated from sediment of a shallow stream.</title>
        <authorList>
            <person name="Kim W.H."/>
            <person name="Kim D.H."/>
            <person name="Kang K."/>
            <person name="Ahn T.Y."/>
        </authorList>
    </citation>
    <scope>NUCLEOTIDE SEQUENCE [LARGE SCALE GENOMIC DNA]</scope>
    <source>
        <strain evidence="15 16">JCM30602</strain>
    </source>
</reference>
<dbReference type="Gene3D" id="3.30.565.10">
    <property type="entry name" value="Histidine kinase-like ATPase, C-terminal domain"/>
    <property type="match status" value="1"/>
</dbReference>
<comment type="caution">
    <text evidence="15">The sequence shown here is derived from an EMBL/GenBank/DDBJ whole genome shotgun (WGS) entry which is preliminary data.</text>
</comment>
<evidence type="ECO:0000256" key="5">
    <source>
        <dbReference type="ARBA" id="ARBA00022741"/>
    </source>
</evidence>
<evidence type="ECO:0000256" key="2">
    <source>
        <dbReference type="ARBA" id="ARBA00012438"/>
    </source>
</evidence>
<keyword evidence="4" id="KW-0808">Transferase</keyword>
<name>A0A4R5Q6N6_9PROT</name>
<dbReference type="PROSITE" id="PS50109">
    <property type="entry name" value="HIS_KIN"/>
    <property type="match status" value="1"/>
</dbReference>
<evidence type="ECO:0000256" key="7">
    <source>
        <dbReference type="ARBA" id="ARBA00022840"/>
    </source>
</evidence>
<dbReference type="Pfam" id="PF00072">
    <property type="entry name" value="Response_reg"/>
    <property type="match status" value="1"/>
</dbReference>
<dbReference type="PANTHER" id="PTHR43065:SF42">
    <property type="entry name" value="TWO-COMPONENT SENSOR PPRA"/>
    <property type="match status" value="1"/>
</dbReference>
<dbReference type="SUPFAM" id="SSF52172">
    <property type="entry name" value="CheY-like"/>
    <property type="match status" value="1"/>
</dbReference>
<dbReference type="PROSITE" id="PS50113">
    <property type="entry name" value="PAC"/>
    <property type="match status" value="2"/>
</dbReference>
<dbReference type="Pfam" id="PF00989">
    <property type="entry name" value="PAS"/>
    <property type="match status" value="1"/>
</dbReference>
<dbReference type="InterPro" id="IPR003018">
    <property type="entry name" value="GAF"/>
</dbReference>
<dbReference type="GO" id="GO:0006355">
    <property type="term" value="P:regulation of DNA-templated transcription"/>
    <property type="evidence" value="ECO:0007669"/>
    <property type="project" value="InterPro"/>
</dbReference>
<feature type="domain" description="PAC" evidence="14">
    <location>
        <begin position="290"/>
        <end position="343"/>
    </location>
</feature>
<dbReference type="InterPro" id="IPR000014">
    <property type="entry name" value="PAS"/>
</dbReference>
<keyword evidence="6" id="KW-0418">Kinase</keyword>
<dbReference type="EMBL" id="SMSJ01000206">
    <property type="protein sequence ID" value="TDH57607.1"/>
    <property type="molecule type" value="Genomic_DNA"/>
</dbReference>
<dbReference type="Pfam" id="PF00512">
    <property type="entry name" value="HisKA"/>
    <property type="match status" value="1"/>
</dbReference>
<organism evidence="15 16">
    <name type="scientific">Dankookia rubra</name>
    <dbReference type="NCBI Taxonomy" id="1442381"/>
    <lineage>
        <taxon>Bacteria</taxon>
        <taxon>Pseudomonadati</taxon>
        <taxon>Pseudomonadota</taxon>
        <taxon>Alphaproteobacteria</taxon>
        <taxon>Acetobacterales</taxon>
        <taxon>Roseomonadaceae</taxon>
        <taxon>Dankookia</taxon>
    </lineage>
</organism>
<dbReference type="InterPro" id="IPR004358">
    <property type="entry name" value="Sig_transdc_His_kin-like_C"/>
</dbReference>
<evidence type="ECO:0000256" key="3">
    <source>
        <dbReference type="ARBA" id="ARBA00022553"/>
    </source>
</evidence>
<accession>A0A4R5Q6N6</accession>
<evidence type="ECO:0000256" key="9">
    <source>
        <dbReference type="PROSITE-ProRule" id="PRU00169"/>
    </source>
</evidence>
<evidence type="ECO:0000256" key="8">
    <source>
        <dbReference type="ARBA" id="ARBA00023012"/>
    </source>
</evidence>
<dbReference type="PANTHER" id="PTHR43065">
    <property type="entry name" value="SENSOR HISTIDINE KINASE"/>
    <property type="match status" value="1"/>
</dbReference>
<dbReference type="Pfam" id="PF08447">
    <property type="entry name" value="PAS_3"/>
    <property type="match status" value="1"/>
</dbReference>
<dbReference type="InterPro" id="IPR013655">
    <property type="entry name" value="PAS_fold_3"/>
</dbReference>
<feature type="domain" description="PAS" evidence="13">
    <location>
        <begin position="344"/>
        <end position="414"/>
    </location>
</feature>
<evidence type="ECO:0000259" key="13">
    <source>
        <dbReference type="PROSITE" id="PS50112"/>
    </source>
</evidence>
<dbReference type="PROSITE" id="PS50110">
    <property type="entry name" value="RESPONSE_REGULATORY"/>
    <property type="match status" value="1"/>
</dbReference>
<keyword evidence="3 9" id="KW-0597">Phosphoprotein</keyword>
<dbReference type="GO" id="GO:0005524">
    <property type="term" value="F:ATP binding"/>
    <property type="evidence" value="ECO:0007669"/>
    <property type="project" value="UniProtKB-KW"/>
</dbReference>
<evidence type="ECO:0000313" key="16">
    <source>
        <dbReference type="Proteomes" id="UP000295096"/>
    </source>
</evidence>
<dbReference type="InterPro" id="IPR003594">
    <property type="entry name" value="HATPase_dom"/>
</dbReference>
<dbReference type="Proteomes" id="UP000295096">
    <property type="component" value="Unassembled WGS sequence"/>
</dbReference>
<proteinExistence type="predicted"/>
<evidence type="ECO:0000313" key="15">
    <source>
        <dbReference type="EMBL" id="TDH57607.1"/>
    </source>
</evidence>
<dbReference type="Pfam" id="PF13185">
    <property type="entry name" value="GAF_2"/>
    <property type="match status" value="1"/>
</dbReference>
<gene>
    <name evidence="15" type="ORF">E2C06_35825</name>
</gene>
<dbReference type="GO" id="GO:0000155">
    <property type="term" value="F:phosphorelay sensor kinase activity"/>
    <property type="evidence" value="ECO:0007669"/>
    <property type="project" value="InterPro"/>
</dbReference>
<evidence type="ECO:0000256" key="1">
    <source>
        <dbReference type="ARBA" id="ARBA00000085"/>
    </source>
</evidence>
<feature type="domain" description="PAC" evidence="14">
    <location>
        <begin position="416"/>
        <end position="469"/>
    </location>
</feature>
<dbReference type="SMART" id="SM00065">
    <property type="entry name" value="GAF"/>
    <property type="match status" value="1"/>
</dbReference>
<dbReference type="OrthoDB" id="9796100at2"/>
<feature type="domain" description="PAS" evidence="13">
    <location>
        <begin position="216"/>
        <end position="273"/>
    </location>
</feature>
<comment type="catalytic activity">
    <reaction evidence="1">
        <text>ATP + protein L-histidine = ADP + protein N-phospho-L-histidine.</text>
        <dbReference type="EC" id="2.7.13.3"/>
    </reaction>
</comment>
<keyword evidence="16" id="KW-1185">Reference proteome</keyword>
<dbReference type="AlphaFoldDB" id="A0A4R5Q6N6"/>
<dbReference type="Gene3D" id="3.40.50.2300">
    <property type="match status" value="1"/>
</dbReference>
<keyword evidence="5" id="KW-0547">Nucleotide-binding</keyword>
<evidence type="ECO:0000256" key="6">
    <source>
        <dbReference type="ARBA" id="ARBA00022777"/>
    </source>
</evidence>
<feature type="modified residue" description="4-aspartylphosphate" evidence="9">
    <location>
        <position position="803"/>
    </location>
</feature>
<dbReference type="InterPro" id="IPR029016">
    <property type="entry name" value="GAF-like_dom_sf"/>
</dbReference>
<dbReference type="InterPro" id="IPR035965">
    <property type="entry name" value="PAS-like_dom_sf"/>
</dbReference>
<dbReference type="SMART" id="SM00387">
    <property type="entry name" value="HATPase_c"/>
    <property type="match status" value="1"/>
</dbReference>
<dbReference type="SUPFAM" id="SSF55874">
    <property type="entry name" value="ATPase domain of HSP90 chaperone/DNA topoisomerase II/histidine kinase"/>
    <property type="match status" value="1"/>
</dbReference>
<dbReference type="PROSITE" id="PS50112">
    <property type="entry name" value="PAS"/>
    <property type="match status" value="2"/>
</dbReference>
<dbReference type="NCBIfam" id="TIGR00229">
    <property type="entry name" value="sensory_box"/>
    <property type="match status" value="2"/>
</dbReference>
<keyword evidence="7" id="KW-0067">ATP-binding</keyword>
<dbReference type="InterPro" id="IPR001789">
    <property type="entry name" value="Sig_transdc_resp-reg_receiver"/>
</dbReference>
<dbReference type="CDD" id="cd00082">
    <property type="entry name" value="HisKA"/>
    <property type="match status" value="1"/>
</dbReference>
<dbReference type="InterPro" id="IPR013767">
    <property type="entry name" value="PAS_fold"/>
</dbReference>
<dbReference type="PRINTS" id="PR00344">
    <property type="entry name" value="BCTRLSENSOR"/>
</dbReference>
<sequence>MWIPRAVSDRTARDCSATSARSGSLGHGWFQKTRGRADGMSDGKQAATRQRILADFGEYALRSETLDEVLTEACRLVSEALGTKHAKILEIQQDGQSLLVRAGVGWAPDIVGKLRLEMRERSSETFSIKAGRPVITQDIHEEARFDVPAFLRDAGVVALANVPIFLPGGRTYGLLQVDATQPRAFGPDDSEFLRTYATILGPVIDRLHKVSRLRATEERFRLIVEAARDYAIFVTDAEDWITDWFPGAEIVFGWKAAEAVGQHSSTLFTPEDRAHHVDQDEIETARLHGVAPNVRWHIRKDGRRVFIDGTVIALRGRDGGLRGFLKIGQDVTERRAVEEQLRESETRQRALIEGLPQLVWRSADGGDWTWAGPQWSTYTGLSGEASLGRGWLDALHPDDRGAALKAWQEAGSDGVVRVDCRIRQADTGHYGWFQMRGMPVRNGGDEVVDWIGSCTDIDEQVRARDVLARSHEELEALVAARTTELMAAEESLRQAQKMEAVGQLTGGIAHDFNNMLQGVVGSVEMARRHVSEGRVAQAERYLDAAREATGRAAGLTRRLLAFARRQRLDPKPVDADGLVAGLADLIRRTMGPGVAVELQLRGGTGSVLCDANELESALLNLCINARDAMPEGGRLAIATTDVHVAATDIPDGDAKPGRYVAISVADAGTGMPPEVLARVFDPFFTTKPQGQGQGTGLGLSQVYGFVRQSGGLVRIESAPGRGTTVRLFLPLHDRMQAVEEAIAPPPARSGPHRTVLLVDDEAAARWPAADCLRELGYMVLEARDGAEALRVLAAATPDLLVTDVGLPNGMNGRQVAEAARERVPGLHVLFITGYAGTSLPPGVEVIGKPFELDTLARRVQALLKTGREGKERSPGA</sequence>
<dbReference type="EC" id="2.7.13.3" evidence="2"/>
<dbReference type="Gene3D" id="3.30.450.40">
    <property type="match status" value="1"/>
</dbReference>
<dbReference type="Gene3D" id="3.30.450.20">
    <property type="entry name" value="PAS domain"/>
    <property type="match status" value="2"/>
</dbReference>
<dbReference type="InterPro" id="IPR005467">
    <property type="entry name" value="His_kinase_dom"/>
</dbReference>
<dbReference type="InterPro" id="IPR036890">
    <property type="entry name" value="HATPase_C_sf"/>
</dbReference>
<dbReference type="InterPro" id="IPR003661">
    <property type="entry name" value="HisK_dim/P_dom"/>
</dbReference>
<dbReference type="SMART" id="SM00448">
    <property type="entry name" value="REC"/>
    <property type="match status" value="1"/>
</dbReference>
<evidence type="ECO:0000256" key="10">
    <source>
        <dbReference type="SAM" id="MobiDB-lite"/>
    </source>
</evidence>
<dbReference type="InterPro" id="IPR001610">
    <property type="entry name" value="PAC"/>
</dbReference>
<dbReference type="InterPro" id="IPR000700">
    <property type="entry name" value="PAS-assoc_C"/>
</dbReference>
<evidence type="ECO:0000259" key="11">
    <source>
        <dbReference type="PROSITE" id="PS50109"/>
    </source>
</evidence>
<evidence type="ECO:0000259" key="14">
    <source>
        <dbReference type="PROSITE" id="PS50113"/>
    </source>
</evidence>
<dbReference type="SMART" id="SM00091">
    <property type="entry name" value="PAS"/>
    <property type="match status" value="2"/>
</dbReference>
<protein>
    <recommendedName>
        <fullName evidence="2">histidine kinase</fullName>
        <ecNumber evidence="2">2.7.13.3</ecNumber>
    </recommendedName>
</protein>
<evidence type="ECO:0000256" key="4">
    <source>
        <dbReference type="ARBA" id="ARBA00022679"/>
    </source>
</evidence>
<keyword evidence="8" id="KW-0902">Two-component regulatory system</keyword>
<dbReference type="Pfam" id="PF02518">
    <property type="entry name" value="HATPase_c"/>
    <property type="match status" value="1"/>
</dbReference>